<dbReference type="Gene3D" id="3.40.50.300">
    <property type="entry name" value="P-loop containing nucleotide triphosphate hydrolases"/>
    <property type="match status" value="1"/>
</dbReference>
<reference evidence="7" key="1">
    <citation type="journal article" date="2014" name="Int. J. Syst. Evol. Microbiol.">
        <title>Complete genome sequence of Corynebacterium casei LMG S-19264T (=DSM 44701T), isolated from a smear-ripened cheese.</title>
        <authorList>
            <consortium name="US DOE Joint Genome Institute (JGI-PGF)"/>
            <person name="Walter F."/>
            <person name="Albersmeier A."/>
            <person name="Kalinowski J."/>
            <person name="Ruckert C."/>
        </authorList>
    </citation>
    <scope>NUCLEOTIDE SEQUENCE</scope>
    <source>
        <strain evidence="7">CCM 8711</strain>
    </source>
</reference>
<dbReference type="InterPro" id="IPR027417">
    <property type="entry name" value="P-loop_NTPase"/>
</dbReference>
<keyword evidence="5" id="KW-0963">Cytoplasm</keyword>
<dbReference type="PANTHER" id="PTHR10695:SF46">
    <property type="entry name" value="BIFUNCTIONAL COENZYME A SYNTHASE-RELATED"/>
    <property type="match status" value="1"/>
</dbReference>
<keyword evidence="4 5" id="KW-0173">Coenzyme A biosynthesis</keyword>
<dbReference type="Proteomes" id="UP000662074">
    <property type="component" value="Unassembled WGS sequence"/>
</dbReference>
<gene>
    <name evidence="5 7" type="primary">coaE</name>
    <name evidence="7" type="ORF">GCM10011425_15450</name>
</gene>
<comment type="subcellular location">
    <subcellularLocation>
        <location evidence="5">Cytoplasm</location>
    </subcellularLocation>
</comment>
<organism evidence="7 8">
    <name type="scientific">Mucilaginibacter galii</name>
    <dbReference type="NCBI Taxonomy" id="2005073"/>
    <lineage>
        <taxon>Bacteria</taxon>
        <taxon>Pseudomonadati</taxon>
        <taxon>Bacteroidota</taxon>
        <taxon>Sphingobacteriia</taxon>
        <taxon>Sphingobacteriales</taxon>
        <taxon>Sphingobacteriaceae</taxon>
        <taxon>Mucilaginibacter</taxon>
    </lineage>
</organism>
<dbReference type="CDD" id="cd02022">
    <property type="entry name" value="DPCK"/>
    <property type="match status" value="1"/>
</dbReference>
<evidence type="ECO:0000256" key="6">
    <source>
        <dbReference type="NCBIfam" id="TIGR00152"/>
    </source>
</evidence>
<dbReference type="SUPFAM" id="SSF52540">
    <property type="entry name" value="P-loop containing nucleoside triphosphate hydrolases"/>
    <property type="match status" value="1"/>
</dbReference>
<dbReference type="EMBL" id="BMDO01000003">
    <property type="protein sequence ID" value="GGI50333.1"/>
    <property type="molecule type" value="Genomic_DNA"/>
</dbReference>
<dbReference type="GO" id="GO:0004140">
    <property type="term" value="F:dephospho-CoA kinase activity"/>
    <property type="evidence" value="ECO:0007669"/>
    <property type="project" value="UniProtKB-UniRule"/>
</dbReference>
<evidence type="ECO:0000256" key="3">
    <source>
        <dbReference type="ARBA" id="ARBA00022840"/>
    </source>
</evidence>
<keyword evidence="5" id="KW-0808">Transferase</keyword>
<dbReference type="PANTHER" id="PTHR10695">
    <property type="entry name" value="DEPHOSPHO-COA KINASE-RELATED"/>
    <property type="match status" value="1"/>
</dbReference>
<dbReference type="GO" id="GO:0005524">
    <property type="term" value="F:ATP binding"/>
    <property type="evidence" value="ECO:0007669"/>
    <property type="project" value="UniProtKB-UniRule"/>
</dbReference>
<dbReference type="EC" id="2.7.1.24" evidence="5 6"/>
<dbReference type="RefSeq" id="WP_188415422.1">
    <property type="nucleotide sequence ID" value="NZ_BMDO01000003.1"/>
</dbReference>
<reference evidence="7" key="2">
    <citation type="submission" date="2020-09" db="EMBL/GenBank/DDBJ databases">
        <authorList>
            <person name="Sun Q."/>
            <person name="Sedlacek I."/>
        </authorList>
    </citation>
    <scope>NUCLEOTIDE SEQUENCE</scope>
    <source>
        <strain evidence="7">CCM 8711</strain>
    </source>
</reference>
<keyword evidence="3 5" id="KW-0067">ATP-binding</keyword>
<evidence type="ECO:0000256" key="1">
    <source>
        <dbReference type="ARBA" id="ARBA00009018"/>
    </source>
</evidence>
<comment type="similarity">
    <text evidence="1 5">Belongs to the CoaE family.</text>
</comment>
<evidence type="ECO:0000313" key="8">
    <source>
        <dbReference type="Proteomes" id="UP000662074"/>
    </source>
</evidence>
<evidence type="ECO:0000256" key="5">
    <source>
        <dbReference type="HAMAP-Rule" id="MF_00376"/>
    </source>
</evidence>
<dbReference type="NCBIfam" id="TIGR00152">
    <property type="entry name" value="dephospho-CoA kinase"/>
    <property type="match status" value="1"/>
</dbReference>
<keyword evidence="8" id="KW-1185">Reference proteome</keyword>
<keyword evidence="2 5" id="KW-0547">Nucleotide-binding</keyword>
<proteinExistence type="inferred from homology"/>
<evidence type="ECO:0000313" key="7">
    <source>
        <dbReference type="EMBL" id="GGI50333.1"/>
    </source>
</evidence>
<name>A0A917J753_9SPHI</name>
<comment type="catalytic activity">
    <reaction evidence="5">
        <text>3'-dephospho-CoA + ATP = ADP + CoA + H(+)</text>
        <dbReference type="Rhea" id="RHEA:18245"/>
        <dbReference type="ChEBI" id="CHEBI:15378"/>
        <dbReference type="ChEBI" id="CHEBI:30616"/>
        <dbReference type="ChEBI" id="CHEBI:57287"/>
        <dbReference type="ChEBI" id="CHEBI:57328"/>
        <dbReference type="ChEBI" id="CHEBI:456216"/>
        <dbReference type="EC" id="2.7.1.24"/>
    </reaction>
</comment>
<dbReference type="AlphaFoldDB" id="A0A917J753"/>
<dbReference type="Pfam" id="PF01121">
    <property type="entry name" value="CoaE"/>
    <property type="match status" value="1"/>
</dbReference>
<evidence type="ECO:0000256" key="2">
    <source>
        <dbReference type="ARBA" id="ARBA00022741"/>
    </source>
</evidence>
<evidence type="ECO:0000256" key="4">
    <source>
        <dbReference type="ARBA" id="ARBA00022993"/>
    </source>
</evidence>
<protein>
    <recommendedName>
        <fullName evidence="5 6">Dephospho-CoA kinase</fullName>
        <ecNumber evidence="5 6">2.7.1.24</ecNumber>
    </recommendedName>
    <alternativeName>
        <fullName evidence="5">Dephosphocoenzyme A kinase</fullName>
    </alternativeName>
</protein>
<dbReference type="GO" id="GO:0015937">
    <property type="term" value="P:coenzyme A biosynthetic process"/>
    <property type="evidence" value="ECO:0007669"/>
    <property type="project" value="UniProtKB-UniRule"/>
</dbReference>
<comment type="caution">
    <text evidence="7">The sequence shown here is derived from an EMBL/GenBank/DDBJ whole genome shotgun (WGS) entry which is preliminary data.</text>
</comment>
<comment type="function">
    <text evidence="5">Catalyzes the phosphorylation of the 3'-hydroxyl group of dephosphocoenzyme A to form coenzyme A.</text>
</comment>
<dbReference type="GO" id="GO:0005737">
    <property type="term" value="C:cytoplasm"/>
    <property type="evidence" value="ECO:0007669"/>
    <property type="project" value="UniProtKB-SubCell"/>
</dbReference>
<sequence>MLKIGITGNIGSGKTTVSRLFELLGIPVFYADDEAKKVMTADPELTTGIQLEFGSEAYFDDGTLNRKYIAGIVFNNPAQLQKLNALVHPAVFRAFDAWVLQHSSAPYVLKEAAVLFESGSYKDCDYTILVTAPTPMRIARVMQRDGISEAEAQARNDRQMPEEEKQALASFVLCNDNSQLIIPQVLALHEQFLTLPLPRLLQHDIRRFFSL</sequence>
<dbReference type="PROSITE" id="PS51219">
    <property type="entry name" value="DPCK"/>
    <property type="match status" value="1"/>
</dbReference>
<keyword evidence="5 7" id="KW-0418">Kinase</keyword>
<accession>A0A917J753</accession>
<dbReference type="HAMAP" id="MF_00376">
    <property type="entry name" value="Dephospho_CoA_kinase"/>
    <property type="match status" value="1"/>
</dbReference>
<feature type="binding site" evidence="5">
    <location>
        <begin position="11"/>
        <end position="16"/>
    </location>
    <ligand>
        <name>ATP</name>
        <dbReference type="ChEBI" id="CHEBI:30616"/>
    </ligand>
</feature>
<dbReference type="InterPro" id="IPR001977">
    <property type="entry name" value="Depp_CoAkinase"/>
</dbReference>
<comment type="pathway">
    <text evidence="5">Cofactor biosynthesis; coenzyme A biosynthesis; CoA from (R)-pantothenate: step 5/5.</text>
</comment>